<gene>
    <name evidence="2" type="ORF">BCV70DRAFT_40302</name>
</gene>
<reference evidence="2 3" key="1">
    <citation type="journal article" date="2018" name="Mol. Biol. Evol.">
        <title>Broad Genomic Sampling Reveals a Smut Pathogenic Ancestry of the Fungal Clade Ustilaginomycotina.</title>
        <authorList>
            <person name="Kijpornyongpan T."/>
            <person name="Mondo S.J."/>
            <person name="Barry K."/>
            <person name="Sandor L."/>
            <person name="Lee J."/>
            <person name="Lipzen A."/>
            <person name="Pangilinan J."/>
            <person name="LaButti K."/>
            <person name="Hainaut M."/>
            <person name="Henrissat B."/>
            <person name="Grigoriev I.V."/>
            <person name="Spatafora J.W."/>
            <person name="Aime M.C."/>
        </authorList>
    </citation>
    <scope>NUCLEOTIDE SEQUENCE [LARGE SCALE GENOMIC DNA]</scope>
    <source>
        <strain evidence="2 3">MCA 3645</strain>
    </source>
</reference>
<keyword evidence="3" id="KW-1185">Reference proteome</keyword>
<evidence type="ECO:0000313" key="2">
    <source>
        <dbReference type="EMBL" id="PWY98065.1"/>
    </source>
</evidence>
<dbReference type="AlphaFoldDB" id="A0A317XIN1"/>
<feature type="region of interest" description="Disordered" evidence="1">
    <location>
        <begin position="99"/>
        <end position="127"/>
    </location>
</feature>
<evidence type="ECO:0000256" key="1">
    <source>
        <dbReference type="SAM" id="MobiDB-lite"/>
    </source>
</evidence>
<organism evidence="2 3">
    <name type="scientific">Testicularia cyperi</name>
    <dbReference type="NCBI Taxonomy" id="1882483"/>
    <lineage>
        <taxon>Eukaryota</taxon>
        <taxon>Fungi</taxon>
        <taxon>Dikarya</taxon>
        <taxon>Basidiomycota</taxon>
        <taxon>Ustilaginomycotina</taxon>
        <taxon>Ustilaginomycetes</taxon>
        <taxon>Ustilaginales</taxon>
        <taxon>Anthracoideaceae</taxon>
        <taxon>Testicularia</taxon>
    </lineage>
</organism>
<name>A0A317XIN1_9BASI</name>
<dbReference type="EMBL" id="KZ819200">
    <property type="protein sequence ID" value="PWY98065.1"/>
    <property type="molecule type" value="Genomic_DNA"/>
</dbReference>
<dbReference type="Proteomes" id="UP000246740">
    <property type="component" value="Unassembled WGS sequence"/>
</dbReference>
<dbReference type="InParanoid" id="A0A317XIN1"/>
<feature type="compositionally biased region" description="Polar residues" evidence="1">
    <location>
        <begin position="117"/>
        <end position="127"/>
    </location>
</feature>
<accession>A0A317XIN1</accession>
<proteinExistence type="predicted"/>
<protein>
    <submittedName>
        <fullName evidence="2">Uncharacterized protein</fullName>
    </submittedName>
</protein>
<sequence length="211" mass="22961">MTPPIPYAYSTIVGQLKPGSEASTGTSFDQDCKRTADEHNLLLFAFSLDEHDLSDTTLPRFRCFHPSICDPGPFADNGHILLGSVLEALALDVTHNDPTSDELKAMPRFPPPPHVSASRTCPQPTVRSPTAVGEAVEQLDEANGVLSLLTQDPMLFMPHNNPASTACSELRPPNSDLEWSEYLQSDMWSALDPQLPDAAHLQVEAAPNPFC</sequence>
<evidence type="ECO:0000313" key="3">
    <source>
        <dbReference type="Proteomes" id="UP000246740"/>
    </source>
</evidence>